<comment type="caution">
    <text evidence="2">The sequence shown here is derived from an EMBL/GenBank/DDBJ whole genome shotgun (WGS) entry which is preliminary data.</text>
</comment>
<evidence type="ECO:0000313" key="2">
    <source>
        <dbReference type="EMBL" id="KAG6437982.1"/>
    </source>
</evidence>
<accession>A0A8X9AD86</accession>
<protein>
    <recommendedName>
        <fullName evidence="1">Reverse transcriptase domain-containing protein</fullName>
    </recommendedName>
</protein>
<evidence type="ECO:0000313" key="3">
    <source>
        <dbReference type="Proteomes" id="UP000298416"/>
    </source>
</evidence>
<reference evidence="2" key="1">
    <citation type="submission" date="2018-01" db="EMBL/GenBank/DDBJ databases">
        <authorList>
            <person name="Mao J.F."/>
        </authorList>
    </citation>
    <scope>NUCLEOTIDE SEQUENCE</scope>
    <source>
        <strain evidence="2">Huo1</strain>
        <tissue evidence="2">Leaf</tissue>
    </source>
</reference>
<feature type="domain" description="Reverse transcriptase" evidence="1">
    <location>
        <begin position="70"/>
        <end position="184"/>
    </location>
</feature>
<dbReference type="Pfam" id="PF00078">
    <property type="entry name" value="RVT_1"/>
    <property type="match status" value="1"/>
</dbReference>
<proteinExistence type="predicted"/>
<dbReference type="PANTHER" id="PTHR33116:SF70">
    <property type="entry name" value="NON-LTR RETROELEMENT REVERSE TRANSCRIPTASE-LIKE PROTEIN"/>
    <property type="match status" value="1"/>
</dbReference>
<reference evidence="2" key="2">
    <citation type="submission" date="2020-08" db="EMBL/GenBank/DDBJ databases">
        <title>Plant Genome Project.</title>
        <authorList>
            <person name="Zhang R.-G."/>
        </authorList>
    </citation>
    <scope>NUCLEOTIDE SEQUENCE</scope>
    <source>
        <strain evidence="2">Huo1</strain>
        <tissue evidence="2">Leaf</tissue>
    </source>
</reference>
<dbReference type="AlphaFoldDB" id="A0A8X9AD86"/>
<gene>
    <name evidence="2" type="ORF">SASPL_102913</name>
</gene>
<keyword evidence="3" id="KW-1185">Reference proteome</keyword>
<dbReference type="InterPro" id="IPR000477">
    <property type="entry name" value="RT_dom"/>
</dbReference>
<evidence type="ECO:0000259" key="1">
    <source>
        <dbReference type="Pfam" id="PF00078"/>
    </source>
</evidence>
<name>A0A8X9AD86_SALSN</name>
<organism evidence="2">
    <name type="scientific">Salvia splendens</name>
    <name type="common">Scarlet sage</name>
    <dbReference type="NCBI Taxonomy" id="180675"/>
    <lineage>
        <taxon>Eukaryota</taxon>
        <taxon>Viridiplantae</taxon>
        <taxon>Streptophyta</taxon>
        <taxon>Embryophyta</taxon>
        <taxon>Tracheophyta</taxon>
        <taxon>Spermatophyta</taxon>
        <taxon>Magnoliopsida</taxon>
        <taxon>eudicotyledons</taxon>
        <taxon>Gunneridae</taxon>
        <taxon>Pentapetalae</taxon>
        <taxon>asterids</taxon>
        <taxon>lamiids</taxon>
        <taxon>Lamiales</taxon>
        <taxon>Lamiaceae</taxon>
        <taxon>Nepetoideae</taxon>
        <taxon>Mentheae</taxon>
        <taxon>Salviinae</taxon>
        <taxon>Salvia</taxon>
        <taxon>Salvia subgen. Calosphace</taxon>
        <taxon>core Calosphace</taxon>
    </lineage>
</organism>
<sequence>MPLYMHRDCFPSIDQSIAARTSLPFRPSDVKDALFAMKPWKAPGVDGFQAGYYQRHWETVGKDICVELATKTIANRLKQLMPLIIGTTQSSCVAGRHIFDNIVIAQEAIHSMRNKSGKTGTMALKVDLEKAYDRVSWAFLFDTLNEAKLLAALVDMIMKQGCPLLPYLFVLCMERLAHGIEHAVKADVRTAKAFSNVLEEFCGSSGMKVRQCLGVPLLYRKVSKLTYARILDKMKAKIANWNIAQLSLAGRITLAQVVLSTMSLYAMQTSKLPVGVCAEMAKEIREFIWGSDRSNQRLSKACWEIFKQPMSLWATLLCSKYKFDPLLGFDPIAPASCTPFWRLICSSWDTMRRNLVWALGKGSSVQFWNQRWVPALHGTTF</sequence>
<dbReference type="PANTHER" id="PTHR33116">
    <property type="entry name" value="REVERSE TRANSCRIPTASE ZINC-BINDING DOMAIN-CONTAINING PROTEIN-RELATED-RELATED"/>
    <property type="match status" value="1"/>
</dbReference>
<dbReference type="EMBL" id="PNBA02000001">
    <property type="protein sequence ID" value="KAG6437982.1"/>
    <property type="molecule type" value="Genomic_DNA"/>
</dbReference>
<dbReference type="Proteomes" id="UP000298416">
    <property type="component" value="Unassembled WGS sequence"/>
</dbReference>